<evidence type="ECO:0000313" key="3">
    <source>
        <dbReference type="Proteomes" id="UP000326924"/>
    </source>
</evidence>
<dbReference type="InParanoid" id="A0A5J5EDY1"/>
<gene>
    <name evidence="2" type="ORF">FN846DRAFT_474226</name>
</gene>
<comment type="caution">
    <text evidence="2">The sequence shown here is derived from an EMBL/GenBank/DDBJ whole genome shotgun (WGS) entry which is preliminary data.</text>
</comment>
<reference evidence="2 3" key="1">
    <citation type="submission" date="2019-09" db="EMBL/GenBank/DDBJ databases">
        <title>Draft genome of the ectomycorrhizal ascomycete Sphaerosporella brunnea.</title>
        <authorList>
            <consortium name="DOE Joint Genome Institute"/>
            <person name="Benucci G.M."/>
            <person name="Marozzi G."/>
            <person name="Antonielli L."/>
            <person name="Sanchez S."/>
            <person name="Marco P."/>
            <person name="Wang X."/>
            <person name="Falini L.B."/>
            <person name="Barry K."/>
            <person name="Haridas S."/>
            <person name="Lipzen A."/>
            <person name="Labutti K."/>
            <person name="Grigoriev I.V."/>
            <person name="Murat C."/>
            <person name="Martin F."/>
            <person name="Albertini E."/>
            <person name="Donnini D."/>
            <person name="Bonito G."/>
        </authorList>
    </citation>
    <scope>NUCLEOTIDE SEQUENCE [LARGE SCALE GENOMIC DNA]</scope>
    <source>
        <strain evidence="2 3">Sb_GMNB300</strain>
    </source>
</reference>
<evidence type="ECO:0000256" key="1">
    <source>
        <dbReference type="SAM" id="MobiDB-lite"/>
    </source>
</evidence>
<name>A0A5J5EDY1_9PEZI</name>
<feature type="region of interest" description="Disordered" evidence="1">
    <location>
        <begin position="86"/>
        <end position="114"/>
    </location>
</feature>
<dbReference type="AlphaFoldDB" id="A0A5J5EDY1"/>
<proteinExistence type="predicted"/>
<organism evidence="2 3">
    <name type="scientific">Sphaerosporella brunnea</name>
    <dbReference type="NCBI Taxonomy" id="1250544"/>
    <lineage>
        <taxon>Eukaryota</taxon>
        <taxon>Fungi</taxon>
        <taxon>Dikarya</taxon>
        <taxon>Ascomycota</taxon>
        <taxon>Pezizomycotina</taxon>
        <taxon>Pezizomycetes</taxon>
        <taxon>Pezizales</taxon>
        <taxon>Pyronemataceae</taxon>
        <taxon>Sphaerosporella</taxon>
    </lineage>
</organism>
<accession>A0A5J5EDY1</accession>
<dbReference type="Proteomes" id="UP000326924">
    <property type="component" value="Unassembled WGS sequence"/>
</dbReference>
<protein>
    <submittedName>
        <fullName evidence="2">Uncharacterized protein</fullName>
    </submittedName>
</protein>
<evidence type="ECO:0000313" key="2">
    <source>
        <dbReference type="EMBL" id="KAA8893842.1"/>
    </source>
</evidence>
<dbReference type="EMBL" id="VXIS01000396">
    <property type="protein sequence ID" value="KAA8893842.1"/>
    <property type="molecule type" value="Genomic_DNA"/>
</dbReference>
<dbReference type="OrthoDB" id="5428890at2759"/>
<keyword evidence="3" id="KW-1185">Reference proteome</keyword>
<sequence>MEVTPSENPCSFPEAISRYDGLYPATGYSVEPLPEAIMSAESTYESYVQSVRAFLGGISSQSARSRFSAQRATRLWRQLVQHRRRRRAPPGLDLESGFPIGEEMPPRIRNNSAPPSPTLPPYAELGGIVGVECSPPPDLFERSVFPHPNAPSRAAGGRLGFLPFFSRAGGAATSCGGDRCAPNLIEELFGPAISHSRTEPLQRTYLRQLDLKVSRQQQQLQAWPRPFDYLVSHLALVAKSLRQSYSLEAFRLIHDEQLCVRLPKNDHAWQATTAATETLPYQLLVFAIEAWLMLDLSPVLDIDGSTPLPLAMIGSDRIEDLVRPLLPAPAPGERLQNCKLAPTEVTAAQLRGWKNMTFVWTSEISEHLSVNLDGGRKEIKIYAHVAYCQLHAAAGEGSSLYKMGFRHYQRVLIEIAHTYRLLFAGDEDSRRVFTEMGMAAGNAGFENIFFLDPEGTKPRDLYYLATDFPVFGERLVRLQDLLLRGKGLRAMWRDDRETLVWWSFWYVCLLLPPFIPHAREAFLHR</sequence>